<reference evidence="3" key="1">
    <citation type="journal article" date="2019" name="Int. J. Syst. Evol. Microbiol.">
        <title>The Global Catalogue of Microorganisms (GCM) 10K type strain sequencing project: providing services to taxonomists for standard genome sequencing and annotation.</title>
        <authorList>
            <consortium name="The Broad Institute Genomics Platform"/>
            <consortium name="The Broad Institute Genome Sequencing Center for Infectious Disease"/>
            <person name="Wu L."/>
            <person name="Ma J."/>
        </authorList>
    </citation>
    <scope>NUCLEOTIDE SEQUENCE [LARGE SCALE GENOMIC DNA]</scope>
    <source>
        <strain evidence="3">TBRC 4489</strain>
    </source>
</reference>
<organism evidence="2 3">
    <name type="scientific">Planomonospora corallina</name>
    <dbReference type="NCBI Taxonomy" id="1806052"/>
    <lineage>
        <taxon>Bacteria</taxon>
        <taxon>Bacillati</taxon>
        <taxon>Actinomycetota</taxon>
        <taxon>Actinomycetes</taxon>
        <taxon>Streptosporangiales</taxon>
        <taxon>Streptosporangiaceae</taxon>
        <taxon>Planomonospora</taxon>
    </lineage>
</organism>
<gene>
    <name evidence="2" type="ORF">ACFOWE_31765</name>
</gene>
<evidence type="ECO:0000256" key="1">
    <source>
        <dbReference type="SAM" id="MobiDB-lite"/>
    </source>
</evidence>
<sequence>MVAETLEQVSTLGYPKPFFPRSAGRRRRTNLSTPPTPSRTCRRSRTEAGHRTIRTIRVNLRLSAEEHAELARAAAGHGQTVAGYAAAVALTVARDDLPPDLQAGYVRLMRLETLLRQTRGDLARLLHHDDQGPSPAEVLAALTATLKTVEDAVDEHIRPMRSEWNRRTNRGRRRRRAAVRQQPPADEPGVEQHANEKSR</sequence>
<name>A0ABV8II57_9ACTN</name>
<feature type="region of interest" description="Disordered" evidence="1">
    <location>
        <begin position="163"/>
        <end position="199"/>
    </location>
</feature>
<feature type="compositionally biased region" description="Basic residues" evidence="1">
    <location>
        <begin position="167"/>
        <end position="178"/>
    </location>
</feature>
<evidence type="ECO:0000313" key="2">
    <source>
        <dbReference type="EMBL" id="MFC4062891.1"/>
    </source>
</evidence>
<proteinExistence type="predicted"/>
<dbReference type="EMBL" id="JBHSBM010000074">
    <property type="protein sequence ID" value="MFC4062891.1"/>
    <property type="molecule type" value="Genomic_DNA"/>
</dbReference>
<dbReference type="RefSeq" id="WP_377294415.1">
    <property type="nucleotide sequence ID" value="NZ_JBHSBM010000074.1"/>
</dbReference>
<keyword evidence="3" id="KW-1185">Reference proteome</keyword>
<protein>
    <recommendedName>
        <fullName evidence="4">Mobilization protein</fullName>
    </recommendedName>
</protein>
<accession>A0ABV8II57</accession>
<evidence type="ECO:0000313" key="3">
    <source>
        <dbReference type="Proteomes" id="UP001595850"/>
    </source>
</evidence>
<evidence type="ECO:0008006" key="4">
    <source>
        <dbReference type="Google" id="ProtNLM"/>
    </source>
</evidence>
<dbReference type="Proteomes" id="UP001595850">
    <property type="component" value="Unassembled WGS sequence"/>
</dbReference>
<feature type="region of interest" description="Disordered" evidence="1">
    <location>
        <begin position="14"/>
        <end position="48"/>
    </location>
</feature>
<comment type="caution">
    <text evidence="2">The sequence shown here is derived from an EMBL/GenBank/DDBJ whole genome shotgun (WGS) entry which is preliminary data.</text>
</comment>